<evidence type="ECO:0000259" key="1">
    <source>
        <dbReference type="PROSITE" id="PS50011"/>
    </source>
</evidence>
<proteinExistence type="predicted"/>
<feature type="domain" description="Protein kinase" evidence="1">
    <location>
        <begin position="1"/>
        <end position="147"/>
    </location>
</feature>
<protein>
    <recommendedName>
        <fullName evidence="1">Protein kinase domain-containing protein</fullName>
    </recommendedName>
</protein>
<dbReference type="InterPro" id="IPR053235">
    <property type="entry name" value="Ser_Thr_kinase"/>
</dbReference>
<evidence type="ECO:0000313" key="3">
    <source>
        <dbReference type="Proteomes" id="UP000775547"/>
    </source>
</evidence>
<dbReference type="Proteomes" id="UP000775547">
    <property type="component" value="Unassembled WGS sequence"/>
</dbReference>
<dbReference type="OrthoDB" id="266718at2759"/>
<gene>
    <name evidence="2" type="ORF">DXG03_004775</name>
</gene>
<dbReference type="Gene3D" id="1.10.510.10">
    <property type="entry name" value="Transferase(Phosphotransferase) domain 1"/>
    <property type="match status" value="1"/>
</dbReference>
<dbReference type="PROSITE" id="PS50011">
    <property type="entry name" value="PROTEIN_KINASE_DOM"/>
    <property type="match status" value="1"/>
</dbReference>
<name>A0A9P7G6U0_9AGAR</name>
<evidence type="ECO:0000313" key="2">
    <source>
        <dbReference type="EMBL" id="KAG5641562.1"/>
    </source>
</evidence>
<dbReference type="PANTHER" id="PTHR24361">
    <property type="entry name" value="MITOGEN-ACTIVATED KINASE KINASE KINASE"/>
    <property type="match status" value="1"/>
</dbReference>
<dbReference type="InterPro" id="IPR011009">
    <property type="entry name" value="Kinase-like_dom_sf"/>
</dbReference>
<reference evidence="2" key="2">
    <citation type="submission" date="2021-10" db="EMBL/GenBank/DDBJ databases">
        <title>Phylogenomics reveals ancestral predisposition of the termite-cultivated fungus Termitomyces towards a domesticated lifestyle.</title>
        <authorList>
            <person name="Auxier B."/>
            <person name="Grum-Grzhimaylo A."/>
            <person name="Cardenas M.E."/>
            <person name="Lodge J.D."/>
            <person name="Laessoe T."/>
            <person name="Pedersen O."/>
            <person name="Smith M.E."/>
            <person name="Kuyper T.W."/>
            <person name="Franco-Molano E.A."/>
            <person name="Baroni T.J."/>
            <person name="Aanen D.K."/>
        </authorList>
    </citation>
    <scope>NUCLEOTIDE SEQUENCE</scope>
    <source>
        <strain evidence="2">AP01</strain>
        <tissue evidence="2">Mycelium</tissue>
    </source>
</reference>
<dbReference type="AlphaFoldDB" id="A0A9P7G6U0"/>
<dbReference type="GO" id="GO:0005737">
    <property type="term" value="C:cytoplasm"/>
    <property type="evidence" value="ECO:0007669"/>
    <property type="project" value="TreeGrafter"/>
</dbReference>
<dbReference type="InterPro" id="IPR000719">
    <property type="entry name" value="Prot_kinase_dom"/>
</dbReference>
<organism evidence="2 3">
    <name type="scientific">Asterophora parasitica</name>
    <dbReference type="NCBI Taxonomy" id="117018"/>
    <lineage>
        <taxon>Eukaryota</taxon>
        <taxon>Fungi</taxon>
        <taxon>Dikarya</taxon>
        <taxon>Basidiomycota</taxon>
        <taxon>Agaricomycotina</taxon>
        <taxon>Agaricomycetes</taxon>
        <taxon>Agaricomycetidae</taxon>
        <taxon>Agaricales</taxon>
        <taxon>Tricholomatineae</taxon>
        <taxon>Lyophyllaceae</taxon>
        <taxon>Asterophora</taxon>
    </lineage>
</organism>
<dbReference type="PROSITE" id="PS00108">
    <property type="entry name" value="PROTEIN_KINASE_ST"/>
    <property type="match status" value="1"/>
</dbReference>
<comment type="caution">
    <text evidence="2">The sequence shown here is derived from an EMBL/GenBank/DDBJ whole genome shotgun (WGS) entry which is preliminary data.</text>
</comment>
<keyword evidence="3" id="KW-1185">Reference proteome</keyword>
<dbReference type="GO" id="GO:0005524">
    <property type="term" value="F:ATP binding"/>
    <property type="evidence" value="ECO:0007669"/>
    <property type="project" value="InterPro"/>
</dbReference>
<dbReference type="SUPFAM" id="SSF56112">
    <property type="entry name" value="Protein kinase-like (PK-like)"/>
    <property type="match status" value="1"/>
</dbReference>
<dbReference type="GO" id="GO:0004674">
    <property type="term" value="F:protein serine/threonine kinase activity"/>
    <property type="evidence" value="ECO:0007669"/>
    <property type="project" value="TreeGrafter"/>
</dbReference>
<reference evidence="2" key="1">
    <citation type="submission" date="2020-07" db="EMBL/GenBank/DDBJ databases">
        <authorList>
            <person name="Nieuwenhuis M."/>
            <person name="Van De Peppel L.J.J."/>
        </authorList>
    </citation>
    <scope>NUCLEOTIDE SEQUENCE</scope>
    <source>
        <strain evidence="2">AP01</strain>
        <tissue evidence="2">Mycelium</tissue>
    </source>
</reference>
<dbReference type="Pfam" id="PF00069">
    <property type="entry name" value="Pkinase"/>
    <property type="match status" value="1"/>
</dbReference>
<accession>A0A9P7G6U0</accession>
<sequence>MRFIGVIQDPAPSPRFCVLMPWMKNGNIVEYVKKTPEASQKHLLEQVADGLDFMHQYNVVHGDLKGANVLIDDKGNARISDLGQSSIQEHIEHPPSVLGFCAERVQPYVKPLVCRDFGMDGPGEFCAFLLWFNKRKRTTSTPTIPRD</sequence>
<dbReference type="EMBL" id="JABCKV010000289">
    <property type="protein sequence ID" value="KAG5641562.1"/>
    <property type="molecule type" value="Genomic_DNA"/>
</dbReference>
<dbReference type="InterPro" id="IPR008271">
    <property type="entry name" value="Ser/Thr_kinase_AS"/>
</dbReference>